<dbReference type="PANTHER" id="PTHR43095:SF2">
    <property type="entry name" value="GLUCONOKINASE"/>
    <property type="match status" value="1"/>
</dbReference>
<dbReference type="PROSITE" id="PS00445">
    <property type="entry name" value="FGGY_KINASES_2"/>
    <property type="match status" value="1"/>
</dbReference>
<accession>A0A4Z0D871</accession>
<dbReference type="Proteomes" id="UP000298381">
    <property type="component" value="Unassembled WGS sequence"/>
</dbReference>
<feature type="domain" description="Carbohydrate kinase FGGY C-terminal" evidence="6">
    <location>
        <begin position="255"/>
        <end position="450"/>
    </location>
</feature>
<evidence type="ECO:0000259" key="5">
    <source>
        <dbReference type="Pfam" id="PF00370"/>
    </source>
</evidence>
<keyword evidence="3 4" id="KW-0418">Kinase</keyword>
<dbReference type="InterPro" id="IPR043129">
    <property type="entry name" value="ATPase_NBD"/>
</dbReference>
<dbReference type="GO" id="GO:0016773">
    <property type="term" value="F:phosphotransferase activity, alcohol group as acceptor"/>
    <property type="evidence" value="ECO:0007669"/>
    <property type="project" value="InterPro"/>
</dbReference>
<protein>
    <submittedName>
        <fullName evidence="7">Gluconate kinase</fullName>
    </submittedName>
</protein>
<dbReference type="Pfam" id="PF02782">
    <property type="entry name" value="FGGY_C"/>
    <property type="match status" value="1"/>
</dbReference>
<gene>
    <name evidence="7" type="ORF">E4100_02990</name>
</gene>
<evidence type="ECO:0000256" key="2">
    <source>
        <dbReference type="ARBA" id="ARBA00022679"/>
    </source>
</evidence>
<comment type="similarity">
    <text evidence="1 4">Belongs to the FGGY kinase family.</text>
</comment>
<dbReference type="PIRSF" id="PIRSF000538">
    <property type="entry name" value="GlpK"/>
    <property type="match status" value="1"/>
</dbReference>
<evidence type="ECO:0000256" key="1">
    <source>
        <dbReference type="ARBA" id="ARBA00009156"/>
    </source>
</evidence>
<dbReference type="PROSITE" id="PS00933">
    <property type="entry name" value="FGGY_KINASES_1"/>
    <property type="match status" value="1"/>
</dbReference>
<dbReference type="Gene3D" id="3.30.420.40">
    <property type="match status" value="2"/>
</dbReference>
<dbReference type="GO" id="GO:0005975">
    <property type="term" value="P:carbohydrate metabolic process"/>
    <property type="evidence" value="ECO:0007669"/>
    <property type="project" value="InterPro"/>
</dbReference>
<feature type="domain" description="Carbohydrate kinase FGGY N-terminal" evidence="5">
    <location>
        <begin position="3"/>
        <end position="246"/>
    </location>
</feature>
<dbReference type="InterPro" id="IPR018485">
    <property type="entry name" value="FGGY_C"/>
</dbReference>
<dbReference type="InterPro" id="IPR000577">
    <property type="entry name" value="Carb_kinase_FGGY"/>
</dbReference>
<dbReference type="InterPro" id="IPR018484">
    <property type="entry name" value="FGGY_N"/>
</dbReference>
<sequence>MFYIGIDIGTTSTKAILYDENGKIKSKSSVLYPIYSPRANVREQDPEEIFNAVLSTLKEVNSVAKNSGEKVEFISFSSMMHSLICVDKDANPLTNCIIWADSRSSEYAEQFKGNGIGIEIYKRTGTPCHSMSPLYKIMWLRDNESEIFKNTFKFISIKEYVIYKLFGEYLVDYSIASATGLFNIYDLKWDDEALNLCGIEESKLSIPYPTTYIIEGMLDKYREVLKFDEDIKVVLGASDGCLANLGSNGIDFGTAVVSIGTSGAVRTVSNRPIIDDKGRTFSYILTDNMYVSGGAINNGGITYRWFRDTFCSEEVEIASKMNIEAYDLINKMVENVKPGSEGLIFLPFLTGERAPYWNSNLRGSYIGISDMHKREHFARSTIEGICFAINDVFRVLKETNEDIKCVYVNGGFTKSKCWVQTLTDCMDTKIIISDNYESPTLGALMLGLLAIGRVKTLKELDFMLEDGEVFFPTQNKEKYKELFQIYQNAVSSMTNVLSDLAHFQNKL</sequence>
<dbReference type="Pfam" id="PF00370">
    <property type="entry name" value="FGGY_N"/>
    <property type="match status" value="1"/>
</dbReference>
<dbReference type="CDD" id="cd07770">
    <property type="entry name" value="ASKHA_NBD_FGGY_GntK"/>
    <property type="match status" value="1"/>
</dbReference>
<dbReference type="PANTHER" id="PTHR43095">
    <property type="entry name" value="SUGAR KINASE"/>
    <property type="match status" value="1"/>
</dbReference>
<dbReference type="SUPFAM" id="SSF53067">
    <property type="entry name" value="Actin-like ATPase domain"/>
    <property type="match status" value="2"/>
</dbReference>
<reference evidence="7 8" key="1">
    <citation type="submission" date="2019-03" db="EMBL/GenBank/DDBJ databases">
        <title>Draft genome sequence data and analysis of a Fermenting Bacterium, Soehngenia longevitae strain 1933PT, isolated from petroleum reservoir in Azerbaijan.</title>
        <authorList>
            <person name="Grouzdev D.S."/>
            <person name="Bidzhieva S.K."/>
            <person name="Sokolova D.S."/>
            <person name="Tourova T.P."/>
            <person name="Poltaraus A.B."/>
            <person name="Nazina T.N."/>
        </authorList>
    </citation>
    <scope>NUCLEOTIDE SEQUENCE [LARGE SCALE GENOMIC DNA]</scope>
    <source>
        <strain evidence="7 8">1933P</strain>
    </source>
</reference>
<dbReference type="InterPro" id="IPR018483">
    <property type="entry name" value="Carb_kinase_FGGY_CS"/>
</dbReference>
<organism evidence="7 8">
    <name type="scientific">Soehngenia longivitae</name>
    <dbReference type="NCBI Taxonomy" id="2562294"/>
    <lineage>
        <taxon>Bacteria</taxon>
        <taxon>Bacillati</taxon>
        <taxon>Bacillota</taxon>
        <taxon>Tissierellia</taxon>
        <taxon>Tissierellales</taxon>
        <taxon>Tissierellaceae</taxon>
        <taxon>Soehngenia</taxon>
    </lineage>
</organism>
<keyword evidence="8" id="KW-1185">Reference proteome</keyword>
<name>A0A4Z0D871_9FIRM</name>
<keyword evidence="2 4" id="KW-0808">Transferase</keyword>
<dbReference type="EMBL" id="SRIB01000003">
    <property type="protein sequence ID" value="TFZ41078.1"/>
    <property type="molecule type" value="Genomic_DNA"/>
</dbReference>
<dbReference type="GO" id="GO:0016301">
    <property type="term" value="F:kinase activity"/>
    <property type="evidence" value="ECO:0007669"/>
    <property type="project" value="UniProtKB-KW"/>
</dbReference>
<dbReference type="OrthoDB" id="9805576at2"/>
<evidence type="ECO:0000259" key="6">
    <source>
        <dbReference type="Pfam" id="PF02782"/>
    </source>
</evidence>
<dbReference type="RefSeq" id="WP_135270559.1">
    <property type="nucleotide sequence ID" value="NZ_SRIB01000003.1"/>
</dbReference>
<dbReference type="AlphaFoldDB" id="A0A4Z0D871"/>
<dbReference type="InterPro" id="IPR050406">
    <property type="entry name" value="FGGY_Carb_Kinase"/>
</dbReference>
<evidence type="ECO:0000313" key="8">
    <source>
        <dbReference type="Proteomes" id="UP000298381"/>
    </source>
</evidence>
<proteinExistence type="inferred from homology"/>
<comment type="caution">
    <text evidence="7">The sequence shown here is derived from an EMBL/GenBank/DDBJ whole genome shotgun (WGS) entry which is preliminary data.</text>
</comment>
<evidence type="ECO:0000313" key="7">
    <source>
        <dbReference type="EMBL" id="TFZ41078.1"/>
    </source>
</evidence>
<evidence type="ECO:0000256" key="4">
    <source>
        <dbReference type="RuleBase" id="RU003733"/>
    </source>
</evidence>
<evidence type="ECO:0000256" key="3">
    <source>
        <dbReference type="ARBA" id="ARBA00022777"/>
    </source>
</evidence>